<comment type="caution">
    <text evidence="2">The sequence shown here is derived from an EMBL/GenBank/DDBJ whole genome shotgun (WGS) entry which is preliminary data.</text>
</comment>
<dbReference type="Proteomes" id="UP000886998">
    <property type="component" value="Unassembled WGS sequence"/>
</dbReference>
<feature type="compositionally biased region" description="Polar residues" evidence="1">
    <location>
        <begin position="85"/>
        <end position="95"/>
    </location>
</feature>
<name>A0A8X7C4S4_9ARAC</name>
<evidence type="ECO:0000313" key="3">
    <source>
        <dbReference type="Proteomes" id="UP000886998"/>
    </source>
</evidence>
<gene>
    <name evidence="2" type="ORF">TNIN_202201</name>
</gene>
<keyword evidence="3" id="KW-1185">Reference proteome</keyword>
<proteinExistence type="predicted"/>
<dbReference type="AlphaFoldDB" id="A0A8X7C4S4"/>
<protein>
    <submittedName>
        <fullName evidence="2">Uncharacterized protein</fullName>
    </submittedName>
</protein>
<dbReference type="OrthoDB" id="10282818at2759"/>
<evidence type="ECO:0000256" key="1">
    <source>
        <dbReference type="SAM" id="MobiDB-lite"/>
    </source>
</evidence>
<sequence>MSLVFPDARFVCEARSCQDVQLVAHQFSSHSHQLRTNKQNFYRGLGRNPGSDSRARTSCAMNKHWIHISGRLGSPGAEGVGQFSGGTLQKGTSRPTFRPHSIRHNSYLPQIPIVALGKKIRGMVGISLFPMVLDGLG</sequence>
<dbReference type="EMBL" id="BMAV01009399">
    <property type="protein sequence ID" value="GFY53612.1"/>
    <property type="molecule type" value="Genomic_DNA"/>
</dbReference>
<organism evidence="2 3">
    <name type="scientific">Trichonephila inaurata madagascariensis</name>
    <dbReference type="NCBI Taxonomy" id="2747483"/>
    <lineage>
        <taxon>Eukaryota</taxon>
        <taxon>Metazoa</taxon>
        <taxon>Ecdysozoa</taxon>
        <taxon>Arthropoda</taxon>
        <taxon>Chelicerata</taxon>
        <taxon>Arachnida</taxon>
        <taxon>Araneae</taxon>
        <taxon>Araneomorphae</taxon>
        <taxon>Entelegynae</taxon>
        <taxon>Araneoidea</taxon>
        <taxon>Nephilidae</taxon>
        <taxon>Trichonephila</taxon>
        <taxon>Trichonephila inaurata</taxon>
    </lineage>
</organism>
<feature type="region of interest" description="Disordered" evidence="1">
    <location>
        <begin position="79"/>
        <end position="101"/>
    </location>
</feature>
<reference evidence="2" key="1">
    <citation type="submission" date="2020-08" db="EMBL/GenBank/DDBJ databases">
        <title>Multicomponent nature underlies the extraordinary mechanical properties of spider dragline silk.</title>
        <authorList>
            <person name="Kono N."/>
            <person name="Nakamura H."/>
            <person name="Mori M."/>
            <person name="Yoshida Y."/>
            <person name="Ohtoshi R."/>
            <person name="Malay A.D."/>
            <person name="Moran D.A.P."/>
            <person name="Tomita M."/>
            <person name="Numata K."/>
            <person name="Arakawa K."/>
        </authorList>
    </citation>
    <scope>NUCLEOTIDE SEQUENCE</scope>
</reference>
<accession>A0A8X7C4S4</accession>
<evidence type="ECO:0000313" key="2">
    <source>
        <dbReference type="EMBL" id="GFY53612.1"/>
    </source>
</evidence>